<feature type="compositionally biased region" description="Basic and acidic residues" evidence="16">
    <location>
        <begin position="11"/>
        <end position="20"/>
    </location>
</feature>
<gene>
    <name evidence="17" type="primary">Babam1_1</name>
    <name evidence="17" type="ORF">GTO93_0021073</name>
</gene>
<evidence type="ECO:0000256" key="4">
    <source>
        <dbReference type="ARBA" id="ARBA00019437"/>
    </source>
</evidence>
<keyword evidence="10" id="KW-0156">Chromatin regulator</keyword>
<evidence type="ECO:0000256" key="6">
    <source>
        <dbReference type="ARBA" id="ARBA00022618"/>
    </source>
</evidence>
<evidence type="ECO:0000256" key="11">
    <source>
        <dbReference type="ARBA" id="ARBA00023204"/>
    </source>
</evidence>
<comment type="subcellular location">
    <subcellularLocation>
        <location evidence="2">Cytoplasm</location>
    </subcellularLocation>
    <subcellularLocation>
        <location evidence="1">Nucleus</location>
    </subcellularLocation>
</comment>
<evidence type="ECO:0000256" key="5">
    <source>
        <dbReference type="ARBA" id="ARBA00022490"/>
    </source>
</evidence>
<accession>A0ABS2Y0R4</accession>
<evidence type="ECO:0000256" key="12">
    <source>
        <dbReference type="ARBA" id="ARBA00023242"/>
    </source>
</evidence>
<evidence type="ECO:0000313" key="17">
    <source>
        <dbReference type="EMBL" id="MBN3280112.1"/>
    </source>
</evidence>
<evidence type="ECO:0000313" key="18">
    <source>
        <dbReference type="Proteomes" id="UP001166093"/>
    </source>
</evidence>
<name>A0ABS2Y0R4_POLSP</name>
<feature type="region of interest" description="Disordered" evidence="16">
    <location>
        <begin position="1"/>
        <end position="105"/>
    </location>
</feature>
<evidence type="ECO:0000256" key="13">
    <source>
        <dbReference type="ARBA" id="ARBA00023306"/>
    </source>
</evidence>
<dbReference type="SUPFAM" id="SSF53300">
    <property type="entry name" value="vWA-like"/>
    <property type="match status" value="1"/>
</dbReference>
<dbReference type="PANTHER" id="PTHR15660:SF1">
    <property type="entry name" value="BRISC AND BRCA1-A COMPLEX MEMBER 1"/>
    <property type="match status" value="1"/>
</dbReference>
<reference evidence="17" key="1">
    <citation type="journal article" date="2021" name="Cell">
        <title>Tracing the genetic footprints of vertebrate landing in non-teleost ray-finned fishes.</title>
        <authorList>
            <person name="Bi X."/>
            <person name="Wang K."/>
            <person name="Yang L."/>
            <person name="Pan H."/>
            <person name="Jiang H."/>
            <person name="Wei Q."/>
            <person name="Fang M."/>
            <person name="Yu H."/>
            <person name="Zhu C."/>
            <person name="Cai Y."/>
            <person name="He Y."/>
            <person name="Gan X."/>
            <person name="Zeng H."/>
            <person name="Yu D."/>
            <person name="Zhu Y."/>
            <person name="Jiang H."/>
            <person name="Qiu Q."/>
            <person name="Yang H."/>
            <person name="Zhang Y.E."/>
            <person name="Wang W."/>
            <person name="Zhu M."/>
            <person name="He S."/>
            <person name="Zhang G."/>
        </authorList>
    </citation>
    <scope>NUCLEOTIDE SEQUENCE</scope>
    <source>
        <strain evidence="17">Pddl_001</strain>
    </source>
</reference>
<evidence type="ECO:0000256" key="7">
    <source>
        <dbReference type="ARBA" id="ARBA00022763"/>
    </source>
</evidence>
<dbReference type="InterPro" id="IPR036465">
    <property type="entry name" value="vWFA_dom_sf"/>
</dbReference>
<dbReference type="CDD" id="cd21502">
    <property type="entry name" value="vWA_BABAM1"/>
    <property type="match status" value="1"/>
</dbReference>
<dbReference type="Gene3D" id="3.40.50.410">
    <property type="entry name" value="von Willebrand factor, type A domain"/>
    <property type="match status" value="1"/>
</dbReference>
<keyword evidence="5" id="KW-0963">Cytoplasm</keyword>
<protein>
    <recommendedName>
        <fullName evidence="4">BRISC and BRCA1-A complex member 1</fullName>
    </recommendedName>
    <alternativeName>
        <fullName evidence="14">Mediator of RAP80 interactions and targeting subunit of 40 kDa</fullName>
    </alternativeName>
    <alternativeName>
        <fullName evidence="15">New component of the BRCA1-A complex</fullName>
    </alternativeName>
</protein>
<evidence type="ECO:0000256" key="8">
    <source>
        <dbReference type="ARBA" id="ARBA00022776"/>
    </source>
</evidence>
<evidence type="ECO:0000256" key="1">
    <source>
        <dbReference type="ARBA" id="ARBA00004123"/>
    </source>
</evidence>
<keyword evidence="6" id="KW-0132">Cell division</keyword>
<sequence>MEVPEPGPADGAERLVELRPRTRSNPEGAEDRRNSNPQTSVGSRSEGEGEAARSDSPPSSTSSTAATTTATVTTTSTKDRAKTVPPPSVTTAASPATEYQLRTPRVNCPEKVIICLDLSEEMSLQKLESFNGGCGSAMEVPEPGPADGAERLVELRPRTRSNPEGAEDRRNSNPQTSVGSRSEGEGEAARSDSPPSSTSSTAATTTATVTTTSTKDRAKTVPPPSVTTAASPATEYQLRTPRVNCPEKVIICLDLSEEMSLQKLESFNGSKTNALNVSQKMIEMFVRTKHKIDKRHEFALVVVNDDALWLSGFTSDPRELCSCLYDLETNVCESFNLEDLLNLIRQKIELPQTENIQTIPPPYVVRTLLIYGRHTGQPQFNPSDAISKMLQSPYFFFDVVYLHNGAEEQGEESSWKDVYTSFCNLDSKGICYRFEVSLCGPAVELHNCMAKLLSHPLQRPFQSHASYSLLEGEESQEIEATV</sequence>
<feature type="non-terminal residue" evidence="17">
    <location>
        <position position="1"/>
    </location>
</feature>
<evidence type="ECO:0000256" key="10">
    <source>
        <dbReference type="ARBA" id="ARBA00022853"/>
    </source>
</evidence>
<keyword evidence="9" id="KW-0833">Ubl conjugation pathway</keyword>
<keyword evidence="11" id="KW-0234">DNA repair</keyword>
<organism evidence="17 18">
    <name type="scientific">Polyodon spathula</name>
    <name type="common">North American paddlefish</name>
    <name type="synonym">Squalus spathula</name>
    <dbReference type="NCBI Taxonomy" id="7913"/>
    <lineage>
        <taxon>Eukaryota</taxon>
        <taxon>Metazoa</taxon>
        <taxon>Chordata</taxon>
        <taxon>Craniata</taxon>
        <taxon>Vertebrata</taxon>
        <taxon>Euteleostomi</taxon>
        <taxon>Actinopterygii</taxon>
        <taxon>Chondrostei</taxon>
        <taxon>Acipenseriformes</taxon>
        <taxon>Polyodontidae</taxon>
        <taxon>Polyodon</taxon>
    </lineage>
</organism>
<keyword evidence="7" id="KW-0227">DNA damage</keyword>
<comment type="caution">
    <text evidence="17">The sequence shown here is derived from an EMBL/GenBank/DDBJ whole genome shotgun (WGS) entry which is preliminary data.</text>
</comment>
<keyword evidence="8" id="KW-0498">Mitosis</keyword>
<evidence type="ECO:0000256" key="3">
    <source>
        <dbReference type="ARBA" id="ARBA00010809"/>
    </source>
</evidence>
<evidence type="ECO:0000256" key="2">
    <source>
        <dbReference type="ARBA" id="ARBA00004496"/>
    </source>
</evidence>
<evidence type="ECO:0000256" key="14">
    <source>
        <dbReference type="ARBA" id="ARBA00030984"/>
    </source>
</evidence>
<proteinExistence type="inferred from homology"/>
<keyword evidence="12" id="KW-0539">Nucleus</keyword>
<feature type="compositionally biased region" description="Low complexity" evidence="16">
    <location>
        <begin position="54"/>
        <end position="76"/>
    </location>
</feature>
<dbReference type="PANTHER" id="PTHR15660">
    <property type="entry name" value="BRISC AND BRCA1-A COMPLEX MEMBER 1"/>
    <property type="match status" value="1"/>
</dbReference>
<evidence type="ECO:0000256" key="15">
    <source>
        <dbReference type="ARBA" id="ARBA00031038"/>
    </source>
</evidence>
<dbReference type="EMBL" id="JAAWVQ010095738">
    <property type="protein sequence ID" value="MBN3280112.1"/>
    <property type="molecule type" value="Genomic_DNA"/>
</dbReference>
<feature type="region of interest" description="Disordered" evidence="16">
    <location>
        <begin position="156"/>
        <end position="233"/>
    </location>
</feature>
<keyword evidence="18" id="KW-1185">Reference proteome</keyword>
<keyword evidence="13" id="KW-0131">Cell cycle</keyword>
<feature type="compositionally biased region" description="Low complexity" evidence="16">
    <location>
        <begin position="191"/>
        <end position="213"/>
    </location>
</feature>
<dbReference type="InterPro" id="IPR026126">
    <property type="entry name" value="BABAM1"/>
</dbReference>
<dbReference type="Proteomes" id="UP001166093">
    <property type="component" value="Unassembled WGS sequence"/>
</dbReference>
<evidence type="ECO:0000256" key="16">
    <source>
        <dbReference type="SAM" id="MobiDB-lite"/>
    </source>
</evidence>
<evidence type="ECO:0000256" key="9">
    <source>
        <dbReference type="ARBA" id="ARBA00022786"/>
    </source>
</evidence>
<feature type="non-terminal residue" evidence="17">
    <location>
        <position position="482"/>
    </location>
</feature>
<comment type="similarity">
    <text evidence="3">Belongs to the BABAM1 family.</text>
</comment>